<reference evidence="2" key="2">
    <citation type="journal article" date="2020" name="Nat. Commun.">
        <title>Large-scale genome sequencing of mycorrhizal fungi provides insights into the early evolution of symbiotic traits.</title>
        <authorList>
            <person name="Miyauchi S."/>
            <person name="Kiss E."/>
            <person name="Kuo A."/>
            <person name="Drula E."/>
            <person name="Kohler A."/>
            <person name="Sanchez-Garcia M."/>
            <person name="Morin E."/>
            <person name="Andreopoulos B."/>
            <person name="Barry K.W."/>
            <person name="Bonito G."/>
            <person name="Buee M."/>
            <person name="Carver A."/>
            <person name="Chen C."/>
            <person name="Cichocki N."/>
            <person name="Clum A."/>
            <person name="Culley D."/>
            <person name="Crous P.W."/>
            <person name="Fauchery L."/>
            <person name="Girlanda M."/>
            <person name="Hayes R.D."/>
            <person name="Keri Z."/>
            <person name="LaButti K."/>
            <person name="Lipzen A."/>
            <person name="Lombard V."/>
            <person name="Magnuson J."/>
            <person name="Maillard F."/>
            <person name="Murat C."/>
            <person name="Nolan M."/>
            <person name="Ohm R.A."/>
            <person name="Pangilinan J."/>
            <person name="Pereira M.F."/>
            <person name="Perotto S."/>
            <person name="Peter M."/>
            <person name="Pfister S."/>
            <person name="Riley R."/>
            <person name="Sitrit Y."/>
            <person name="Stielow J.B."/>
            <person name="Szollosi G."/>
            <person name="Zifcakova L."/>
            <person name="Stursova M."/>
            <person name="Spatafora J.W."/>
            <person name="Tedersoo L."/>
            <person name="Vaario L.M."/>
            <person name="Yamada A."/>
            <person name="Yan M."/>
            <person name="Wang P."/>
            <person name="Xu J."/>
            <person name="Bruns T."/>
            <person name="Baldrian P."/>
            <person name="Vilgalys R."/>
            <person name="Dunand C."/>
            <person name="Henrissat B."/>
            <person name="Grigoriev I.V."/>
            <person name="Hibbett D."/>
            <person name="Nagy L.G."/>
            <person name="Martin F.M."/>
        </authorList>
    </citation>
    <scope>NUCLEOTIDE SEQUENCE</scope>
    <source>
        <strain evidence="2">BED1</strain>
    </source>
</reference>
<protein>
    <submittedName>
        <fullName evidence="2">Uncharacterized protein</fullName>
    </submittedName>
</protein>
<organism evidence="2 3">
    <name type="scientific">Boletus edulis BED1</name>
    <dbReference type="NCBI Taxonomy" id="1328754"/>
    <lineage>
        <taxon>Eukaryota</taxon>
        <taxon>Fungi</taxon>
        <taxon>Dikarya</taxon>
        <taxon>Basidiomycota</taxon>
        <taxon>Agaricomycotina</taxon>
        <taxon>Agaricomycetes</taxon>
        <taxon>Agaricomycetidae</taxon>
        <taxon>Boletales</taxon>
        <taxon>Boletineae</taxon>
        <taxon>Boletaceae</taxon>
        <taxon>Boletoideae</taxon>
        <taxon>Boletus</taxon>
    </lineage>
</organism>
<dbReference type="Proteomes" id="UP001194468">
    <property type="component" value="Unassembled WGS sequence"/>
</dbReference>
<accession>A0AAD4BIH5</accession>
<comment type="caution">
    <text evidence="2">The sequence shown here is derived from an EMBL/GenBank/DDBJ whole genome shotgun (WGS) entry which is preliminary data.</text>
</comment>
<evidence type="ECO:0000313" key="2">
    <source>
        <dbReference type="EMBL" id="KAF8431055.1"/>
    </source>
</evidence>
<gene>
    <name evidence="2" type="ORF">L210DRAFT_457935</name>
</gene>
<feature type="transmembrane region" description="Helical" evidence="1">
    <location>
        <begin position="126"/>
        <end position="149"/>
    </location>
</feature>
<keyword evidence="3" id="KW-1185">Reference proteome</keyword>
<dbReference type="EMBL" id="WHUW01000053">
    <property type="protein sequence ID" value="KAF8431055.1"/>
    <property type="molecule type" value="Genomic_DNA"/>
</dbReference>
<keyword evidence="1" id="KW-1133">Transmembrane helix</keyword>
<name>A0AAD4BIH5_BOLED</name>
<keyword evidence="1" id="KW-0812">Transmembrane</keyword>
<proteinExistence type="predicted"/>
<sequence>MTGTLPKRCSRTRPICGSLIRLLLWVPTLSLRLPTLIRAICMPPPSTLSTMTGRRAAGSRNKSWTRNSARPGLCPRYIYSLHVFHTHILSLGTHLYQYPTHAYLSSLDHAARFTLQTIHIFITFTLGYVIVMSYLSITGACIISVYHIVANFFKFLL</sequence>
<evidence type="ECO:0000313" key="3">
    <source>
        <dbReference type="Proteomes" id="UP001194468"/>
    </source>
</evidence>
<keyword evidence="1" id="KW-0472">Membrane</keyword>
<evidence type="ECO:0000256" key="1">
    <source>
        <dbReference type="SAM" id="Phobius"/>
    </source>
</evidence>
<reference evidence="2" key="1">
    <citation type="submission" date="2019-10" db="EMBL/GenBank/DDBJ databases">
        <authorList>
            <consortium name="DOE Joint Genome Institute"/>
            <person name="Kuo A."/>
            <person name="Miyauchi S."/>
            <person name="Kiss E."/>
            <person name="Drula E."/>
            <person name="Kohler A."/>
            <person name="Sanchez-Garcia M."/>
            <person name="Andreopoulos B."/>
            <person name="Barry K.W."/>
            <person name="Bonito G."/>
            <person name="Buee M."/>
            <person name="Carver A."/>
            <person name="Chen C."/>
            <person name="Cichocki N."/>
            <person name="Clum A."/>
            <person name="Culley D."/>
            <person name="Crous P.W."/>
            <person name="Fauchery L."/>
            <person name="Girlanda M."/>
            <person name="Hayes R."/>
            <person name="Keri Z."/>
            <person name="LaButti K."/>
            <person name="Lipzen A."/>
            <person name="Lombard V."/>
            <person name="Magnuson J."/>
            <person name="Maillard F."/>
            <person name="Morin E."/>
            <person name="Murat C."/>
            <person name="Nolan M."/>
            <person name="Ohm R."/>
            <person name="Pangilinan J."/>
            <person name="Pereira M."/>
            <person name="Perotto S."/>
            <person name="Peter M."/>
            <person name="Riley R."/>
            <person name="Sitrit Y."/>
            <person name="Stielow B."/>
            <person name="Szollosi G."/>
            <person name="Zifcakova L."/>
            <person name="Stursova M."/>
            <person name="Spatafora J.W."/>
            <person name="Tedersoo L."/>
            <person name="Vaario L.-M."/>
            <person name="Yamada A."/>
            <person name="Yan M."/>
            <person name="Wang P."/>
            <person name="Xu J."/>
            <person name="Bruns T."/>
            <person name="Baldrian P."/>
            <person name="Vilgalys R."/>
            <person name="Henrissat B."/>
            <person name="Grigoriev I.V."/>
            <person name="Hibbett D."/>
            <person name="Nagy L.G."/>
            <person name="Martin F.M."/>
        </authorList>
    </citation>
    <scope>NUCLEOTIDE SEQUENCE</scope>
    <source>
        <strain evidence="2">BED1</strain>
    </source>
</reference>
<dbReference type="AlphaFoldDB" id="A0AAD4BIH5"/>